<proteinExistence type="inferred from homology"/>
<evidence type="ECO:0000256" key="5">
    <source>
        <dbReference type="ARBA" id="ARBA00022741"/>
    </source>
</evidence>
<keyword evidence="7" id="KW-1278">Translocase</keyword>
<feature type="domain" description="ABC transporter" evidence="10">
    <location>
        <begin position="3"/>
        <end position="218"/>
    </location>
</feature>
<feature type="transmembrane region" description="Helical" evidence="9">
    <location>
        <begin position="464"/>
        <end position="487"/>
    </location>
</feature>
<dbReference type="GO" id="GO:0042626">
    <property type="term" value="F:ATPase-coupled transmembrane transporter activity"/>
    <property type="evidence" value="ECO:0007669"/>
    <property type="project" value="TreeGrafter"/>
</dbReference>
<dbReference type="InterPro" id="IPR050095">
    <property type="entry name" value="ECF_ABC_transporter_ATP-bd"/>
</dbReference>
<dbReference type="SUPFAM" id="SSF52540">
    <property type="entry name" value="P-loop containing nucleoside triphosphate hydrolases"/>
    <property type="match status" value="1"/>
</dbReference>
<comment type="similarity">
    <text evidence="2">Belongs to the ABC transporter superfamily.</text>
</comment>
<evidence type="ECO:0000256" key="2">
    <source>
        <dbReference type="ARBA" id="ARBA00005417"/>
    </source>
</evidence>
<evidence type="ECO:0000256" key="6">
    <source>
        <dbReference type="ARBA" id="ARBA00022840"/>
    </source>
</evidence>
<name>A0A1I6JS38_9FIRM</name>
<keyword evidence="8 9" id="KW-0472">Membrane</keyword>
<sequence length="580" mass="67716">MGKDLNGYYKFEYKECVFKKKIIYKKGHITICKNNITLITGGNGTGKSTLLGRIYQSNNSNSTYICQDNYEIFKKLSVLENITFFQPDIDEKKVIQILEKYHMEGLLNKSSDGLSGGEKRIITILRGIMSEDELLFLDEPTNDLDYQTVDTIIKIINDYKTEKTFLVVTHDERLYPIAGCLYEIVDQQVVMHENKVIMEQKVSSQCNGKKVFQNKAFINKVFISDICGVLCLSLIVLLSVYLFYYLKKETSEEIERIHSDQIELCNSIYSEPTKLVNEGFIPTSFLAYLNSDISLNELSVALEKGIANSEERFYCLNLSVDQSINYQVYNLIRYDLSTSTLINTLDYCKSDNNNLDQNQHYIDTSKYFKYGDTYENPNNNAIAIEFNDKLYQNAIEEIDTIFEEDLENILVEIKLNQGYTFYDFIVQDKYREKWKSNYFIRSNETIEIVENAKNIMKFNKIIKLWIFGVGILSFIIIYQTIINWFLIKKKIIILKNYGFCKADIKKAVIHKYNNPKSYIISFIYSEVSMMFLYIYYGNIKEIKDYAIMVLLGVFLIITNRLQKGIYSLNIRNLYKIKGEL</sequence>
<dbReference type="GO" id="GO:0005524">
    <property type="term" value="F:ATP binding"/>
    <property type="evidence" value="ECO:0007669"/>
    <property type="project" value="UniProtKB-KW"/>
</dbReference>
<dbReference type="STRING" id="37658.SAMN05661086_01938"/>
<evidence type="ECO:0000313" key="11">
    <source>
        <dbReference type="EMBL" id="SFR81787.1"/>
    </source>
</evidence>
<evidence type="ECO:0000256" key="7">
    <source>
        <dbReference type="ARBA" id="ARBA00022967"/>
    </source>
</evidence>
<dbReference type="InterPro" id="IPR027417">
    <property type="entry name" value="P-loop_NTPase"/>
</dbReference>
<evidence type="ECO:0000259" key="10">
    <source>
        <dbReference type="PROSITE" id="PS50893"/>
    </source>
</evidence>
<dbReference type="Gene3D" id="3.40.50.300">
    <property type="entry name" value="P-loop containing nucleotide triphosphate hydrolases"/>
    <property type="match status" value="1"/>
</dbReference>
<dbReference type="EMBL" id="FOYZ01000006">
    <property type="protein sequence ID" value="SFR81787.1"/>
    <property type="molecule type" value="Genomic_DNA"/>
</dbReference>
<dbReference type="OrthoDB" id="9801441at2"/>
<dbReference type="InterPro" id="IPR003593">
    <property type="entry name" value="AAA+_ATPase"/>
</dbReference>
<reference evidence="11 12" key="1">
    <citation type="submission" date="2016-10" db="EMBL/GenBank/DDBJ databases">
        <authorList>
            <person name="de Groot N.N."/>
        </authorList>
    </citation>
    <scope>NUCLEOTIDE SEQUENCE [LARGE SCALE GENOMIC DNA]</scope>
    <source>
        <strain evidence="11 12">743A</strain>
    </source>
</reference>
<gene>
    <name evidence="11" type="ORF">SAMN05661086_01938</name>
</gene>
<keyword evidence="5" id="KW-0547">Nucleotide-binding</keyword>
<comment type="subcellular location">
    <subcellularLocation>
        <location evidence="1">Cell membrane</location>
        <topology evidence="1">Peripheral membrane protein</topology>
    </subcellularLocation>
</comment>
<dbReference type="AlphaFoldDB" id="A0A1I6JS38"/>
<dbReference type="SMART" id="SM00382">
    <property type="entry name" value="AAA"/>
    <property type="match status" value="1"/>
</dbReference>
<dbReference type="RefSeq" id="WP_092560477.1">
    <property type="nucleotide sequence ID" value="NZ_FOYZ01000006.1"/>
</dbReference>
<feature type="transmembrane region" description="Helical" evidence="9">
    <location>
        <begin position="542"/>
        <end position="561"/>
    </location>
</feature>
<keyword evidence="3" id="KW-0813">Transport</keyword>
<keyword evidence="12" id="KW-1185">Reference proteome</keyword>
<dbReference type="GO" id="GO:0043190">
    <property type="term" value="C:ATP-binding cassette (ABC) transporter complex"/>
    <property type="evidence" value="ECO:0007669"/>
    <property type="project" value="TreeGrafter"/>
</dbReference>
<keyword evidence="9" id="KW-1133">Transmembrane helix</keyword>
<evidence type="ECO:0000256" key="8">
    <source>
        <dbReference type="ARBA" id="ARBA00023136"/>
    </source>
</evidence>
<evidence type="ECO:0000313" key="12">
    <source>
        <dbReference type="Proteomes" id="UP000199659"/>
    </source>
</evidence>
<dbReference type="InterPro" id="IPR003439">
    <property type="entry name" value="ABC_transporter-like_ATP-bd"/>
</dbReference>
<evidence type="ECO:0000256" key="9">
    <source>
        <dbReference type="SAM" id="Phobius"/>
    </source>
</evidence>
<dbReference type="Proteomes" id="UP000199659">
    <property type="component" value="Unassembled WGS sequence"/>
</dbReference>
<keyword evidence="9" id="KW-0812">Transmembrane</keyword>
<keyword evidence="4" id="KW-1003">Cell membrane</keyword>
<evidence type="ECO:0000256" key="4">
    <source>
        <dbReference type="ARBA" id="ARBA00022475"/>
    </source>
</evidence>
<dbReference type="Pfam" id="PF00005">
    <property type="entry name" value="ABC_tran"/>
    <property type="match status" value="1"/>
</dbReference>
<evidence type="ECO:0000256" key="3">
    <source>
        <dbReference type="ARBA" id="ARBA00022448"/>
    </source>
</evidence>
<feature type="transmembrane region" description="Helical" evidence="9">
    <location>
        <begin position="222"/>
        <end position="246"/>
    </location>
</feature>
<feature type="transmembrane region" description="Helical" evidence="9">
    <location>
        <begin position="518"/>
        <end position="536"/>
    </location>
</feature>
<accession>A0A1I6JS38</accession>
<evidence type="ECO:0000256" key="1">
    <source>
        <dbReference type="ARBA" id="ARBA00004202"/>
    </source>
</evidence>
<dbReference type="PROSITE" id="PS50893">
    <property type="entry name" value="ABC_TRANSPORTER_2"/>
    <property type="match status" value="1"/>
</dbReference>
<dbReference type="PANTHER" id="PTHR43553:SF27">
    <property type="entry name" value="ENERGY-COUPLING FACTOR TRANSPORTER ATP-BINDING PROTEIN ECFA2"/>
    <property type="match status" value="1"/>
</dbReference>
<protein>
    <submittedName>
        <fullName evidence="11">ABC transporter</fullName>
    </submittedName>
</protein>
<dbReference type="PANTHER" id="PTHR43553">
    <property type="entry name" value="HEAVY METAL TRANSPORTER"/>
    <property type="match status" value="1"/>
</dbReference>
<keyword evidence="6" id="KW-0067">ATP-binding</keyword>
<dbReference type="GO" id="GO:0016887">
    <property type="term" value="F:ATP hydrolysis activity"/>
    <property type="evidence" value="ECO:0007669"/>
    <property type="project" value="InterPro"/>
</dbReference>
<organism evidence="11 12">
    <name type="scientific">Anaeromicropila populeti</name>
    <dbReference type="NCBI Taxonomy" id="37658"/>
    <lineage>
        <taxon>Bacteria</taxon>
        <taxon>Bacillati</taxon>
        <taxon>Bacillota</taxon>
        <taxon>Clostridia</taxon>
        <taxon>Lachnospirales</taxon>
        <taxon>Lachnospiraceae</taxon>
        <taxon>Anaeromicropila</taxon>
    </lineage>
</organism>